<dbReference type="Pfam" id="PF21834">
    <property type="entry name" value="DUF6894"/>
    <property type="match status" value="1"/>
</dbReference>
<accession>A0ABT1R268</accession>
<proteinExistence type="predicted"/>
<dbReference type="InterPro" id="IPR054189">
    <property type="entry name" value="DUF6894"/>
</dbReference>
<dbReference type="EMBL" id="WHSB02000001">
    <property type="protein sequence ID" value="MCQ4629264.1"/>
    <property type="molecule type" value="Genomic_DNA"/>
</dbReference>
<keyword evidence="3" id="KW-1185">Reference proteome</keyword>
<sequence length="82" mass="9253">MAKFYFKIQDQEDVFQPDRSFEFSGLDEAESEAKLLLAEIAVDGLPRGKLDCLAVELQDENHVPLITVRLVMEVIPHGVHEA</sequence>
<protein>
    <recommendedName>
        <fullName evidence="1">DUF6894 domain-containing protein</fullName>
    </recommendedName>
</protein>
<organism evidence="2 3">
    <name type="scientific">Shinella lacus</name>
    <dbReference type="NCBI Taxonomy" id="2654216"/>
    <lineage>
        <taxon>Bacteria</taxon>
        <taxon>Pseudomonadati</taxon>
        <taxon>Pseudomonadota</taxon>
        <taxon>Alphaproteobacteria</taxon>
        <taxon>Hyphomicrobiales</taxon>
        <taxon>Rhizobiaceae</taxon>
        <taxon>Shinella</taxon>
    </lineage>
</organism>
<evidence type="ECO:0000313" key="2">
    <source>
        <dbReference type="EMBL" id="MCQ4629264.1"/>
    </source>
</evidence>
<reference evidence="2" key="1">
    <citation type="submission" date="2021-07" db="EMBL/GenBank/DDBJ databases">
        <title>Shinella sp. nov., a novel member of the genus Shinella from water.</title>
        <authorList>
            <person name="Deng Y."/>
        </authorList>
    </citation>
    <scope>NUCLEOTIDE SEQUENCE</scope>
    <source>
        <strain evidence="2">CPCC 100929</strain>
    </source>
</reference>
<gene>
    <name evidence="2" type="ORF">GB927_004390</name>
</gene>
<dbReference type="RefSeq" id="WP_256115372.1">
    <property type="nucleotide sequence ID" value="NZ_WHSB02000001.1"/>
</dbReference>
<dbReference type="Proteomes" id="UP000996601">
    <property type="component" value="Unassembled WGS sequence"/>
</dbReference>
<evidence type="ECO:0000313" key="3">
    <source>
        <dbReference type="Proteomes" id="UP000996601"/>
    </source>
</evidence>
<evidence type="ECO:0000259" key="1">
    <source>
        <dbReference type="Pfam" id="PF21834"/>
    </source>
</evidence>
<feature type="domain" description="DUF6894" evidence="1">
    <location>
        <begin position="4"/>
        <end position="70"/>
    </location>
</feature>
<comment type="caution">
    <text evidence="2">The sequence shown here is derived from an EMBL/GenBank/DDBJ whole genome shotgun (WGS) entry which is preliminary data.</text>
</comment>
<name>A0ABT1R268_9HYPH</name>